<dbReference type="InterPro" id="IPR011977">
    <property type="entry name" value="Pept_M3B_clade3"/>
</dbReference>
<feature type="domain" description="Oligopeptidase F N-terminal" evidence="8">
    <location>
        <begin position="117"/>
        <end position="176"/>
    </location>
</feature>
<dbReference type="Pfam" id="PF01432">
    <property type="entry name" value="Peptidase_M3"/>
    <property type="match status" value="1"/>
</dbReference>
<evidence type="ECO:0000256" key="1">
    <source>
        <dbReference type="ARBA" id="ARBA00022670"/>
    </source>
</evidence>
<dbReference type="InterPro" id="IPR001567">
    <property type="entry name" value="Pept_M3A_M3B_dom"/>
</dbReference>
<evidence type="ECO:0000256" key="6">
    <source>
        <dbReference type="RuleBase" id="RU003435"/>
    </source>
</evidence>
<dbReference type="GO" id="GO:0046872">
    <property type="term" value="F:metal ion binding"/>
    <property type="evidence" value="ECO:0007669"/>
    <property type="project" value="UniProtKB-UniRule"/>
</dbReference>
<evidence type="ECO:0000256" key="5">
    <source>
        <dbReference type="ARBA" id="ARBA00023049"/>
    </source>
</evidence>
<dbReference type="OrthoDB" id="9769691at2"/>
<gene>
    <name evidence="9" type="ORF">SAMN04488559_11015</name>
</gene>
<reference evidence="9 10" key="1">
    <citation type="submission" date="2016-10" db="EMBL/GenBank/DDBJ databases">
        <authorList>
            <person name="de Groot N.N."/>
        </authorList>
    </citation>
    <scope>NUCLEOTIDE SEQUENCE [LARGE SCALE GENOMIC DNA]</scope>
    <source>
        <strain evidence="9 10">DSM 13760</strain>
    </source>
</reference>
<dbReference type="InterPro" id="IPR034006">
    <property type="entry name" value="M3B_PepF_2"/>
</dbReference>
<sequence>MTYSETWDLETIFAGGTTSADLQERMNQLKAELALFEQHVVAWDAQQDKPDYQQFAALLALKETVTFGFRQCLNFVNCCASANVSDKNATKLAGLLASLNSEYLTAWTLLIKKIGGLSESEFNQLLTSEQFEPIAFVLKETREKAQALLNEPEEVLLNALNIDGIHAWGEHYGRIVNLIQFPFKEADGTISYLSAGQAQNKMMDDPDAAVREQMFESWEASWKASAPLFADTLNHLAGSRLTDYKAHGVEDYLEEPLSYNRMSKETLDAMWETITKNKAAFKPFFDRKASLLGKEKLAWQDVAAPVIVGDATPQVYSFDEAAAFIIKQFGKFGDKMAQFAQSAFEKAWIEAEDRPGKRPGGYCTTFPESGESRIFMTFGGSPGNVSTLAHELGHAFHGHVLRELPALNRDYAMNVAETASTFAEMIVADATVKEATSTAEEINLLDNKIENATTMFFNIHARFIFESNFYEERKNGVLSEDQLCDLMEAAQKESYLDMLSSYHPHFWASKLHFYKTNLSFYNFPYTFGYLFSLGIYARSLEEGKGFEEKYIALLQDTAAMTTEELAMKHLGVDLTKPDFWQAGIDLVLEDVARFMAITD</sequence>
<dbReference type="RefSeq" id="WP_092652352.1">
    <property type="nucleotide sequence ID" value="NZ_FOHA01000010.1"/>
</dbReference>
<evidence type="ECO:0000259" key="7">
    <source>
        <dbReference type="Pfam" id="PF01432"/>
    </source>
</evidence>
<dbReference type="STRING" id="142588.SAMN04488559_11015"/>
<dbReference type="PANTHER" id="PTHR34217:SF1">
    <property type="entry name" value="CARBOXYPEPTIDASE 1"/>
    <property type="match status" value="1"/>
</dbReference>
<dbReference type="CDD" id="cd09607">
    <property type="entry name" value="M3B_PepF"/>
    <property type="match status" value="1"/>
</dbReference>
<evidence type="ECO:0000313" key="9">
    <source>
        <dbReference type="EMBL" id="SER90297.1"/>
    </source>
</evidence>
<keyword evidence="3 6" id="KW-0378">Hydrolase</keyword>
<name>A0A1H9SZP5_9LACT</name>
<dbReference type="GO" id="GO:0004181">
    <property type="term" value="F:metallocarboxypeptidase activity"/>
    <property type="evidence" value="ECO:0007669"/>
    <property type="project" value="InterPro"/>
</dbReference>
<dbReference type="EMBL" id="FOHA01000010">
    <property type="protein sequence ID" value="SER90297.1"/>
    <property type="molecule type" value="Genomic_DNA"/>
</dbReference>
<keyword evidence="10" id="KW-1185">Reference proteome</keyword>
<evidence type="ECO:0000259" key="8">
    <source>
        <dbReference type="Pfam" id="PF08439"/>
    </source>
</evidence>
<feature type="domain" description="Peptidase M3A/M3B catalytic" evidence="7">
    <location>
        <begin position="202"/>
        <end position="584"/>
    </location>
</feature>
<dbReference type="PANTHER" id="PTHR34217">
    <property type="entry name" value="METAL-DEPENDENT CARBOXYPEPTIDASE"/>
    <property type="match status" value="1"/>
</dbReference>
<protein>
    <submittedName>
        <fullName evidence="9">Oligoendopeptidase, pepF/M3 family</fullName>
    </submittedName>
</protein>
<dbReference type="Gene3D" id="1.10.1370.20">
    <property type="entry name" value="Oligoendopeptidase f, C-terminal domain"/>
    <property type="match status" value="1"/>
</dbReference>
<dbReference type="GO" id="GO:0006508">
    <property type="term" value="P:proteolysis"/>
    <property type="evidence" value="ECO:0007669"/>
    <property type="project" value="UniProtKB-KW"/>
</dbReference>
<dbReference type="NCBIfam" id="TIGR02290">
    <property type="entry name" value="M3_fam_3"/>
    <property type="match status" value="1"/>
</dbReference>
<keyword evidence="2 6" id="KW-0479">Metal-binding</keyword>
<comment type="similarity">
    <text evidence="6">Belongs to the peptidase M3 family.</text>
</comment>
<evidence type="ECO:0000256" key="2">
    <source>
        <dbReference type="ARBA" id="ARBA00022723"/>
    </source>
</evidence>
<proteinExistence type="inferred from homology"/>
<dbReference type="SUPFAM" id="SSF55486">
    <property type="entry name" value="Metalloproteases ('zincins'), catalytic domain"/>
    <property type="match status" value="1"/>
</dbReference>
<keyword evidence="1 6" id="KW-0645">Protease</keyword>
<dbReference type="Proteomes" id="UP000198948">
    <property type="component" value="Unassembled WGS sequence"/>
</dbReference>
<organism evidence="9 10">
    <name type="scientific">Isobaculum melis</name>
    <dbReference type="NCBI Taxonomy" id="142588"/>
    <lineage>
        <taxon>Bacteria</taxon>
        <taxon>Bacillati</taxon>
        <taxon>Bacillota</taxon>
        <taxon>Bacilli</taxon>
        <taxon>Lactobacillales</taxon>
        <taxon>Carnobacteriaceae</taxon>
        <taxon>Isobaculum</taxon>
    </lineage>
</organism>
<dbReference type="InterPro" id="IPR013647">
    <property type="entry name" value="OligopepF_N_dom"/>
</dbReference>
<evidence type="ECO:0000256" key="3">
    <source>
        <dbReference type="ARBA" id="ARBA00022801"/>
    </source>
</evidence>
<dbReference type="Pfam" id="PF08439">
    <property type="entry name" value="Peptidase_M3_N"/>
    <property type="match status" value="1"/>
</dbReference>
<accession>A0A1H9SZP5</accession>
<dbReference type="GO" id="GO:0004222">
    <property type="term" value="F:metalloendopeptidase activity"/>
    <property type="evidence" value="ECO:0007669"/>
    <property type="project" value="InterPro"/>
</dbReference>
<keyword evidence="5 6" id="KW-0482">Metalloprotease</keyword>
<dbReference type="InterPro" id="IPR042088">
    <property type="entry name" value="OligoPept_F_C"/>
</dbReference>
<dbReference type="Gene3D" id="1.20.140.70">
    <property type="entry name" value="Oligopeptidase f, N-terminal domain"/>
    <property type="match status" value="1"/>
</dbReference>
<evidence type="ECO:0000313" key="10">
    <source>
        <dbReference type="Proteomes" id="UP000198948"/>
    </source>
</evidence>
<dbReference type="AlphaFoldDB" id="A0A1H9SZP5"/>
<comment type="cofactor">
    <cofactor evidence="6">
        <name>Zn(2+)</name>
        <dbReference type="ChEBI" id="CHEBI:29105"/>
    </cofactor>
    <text evidence="6">Binds 1 zinc ion.</text>
</comment>
<dbReference type="InterPro" id="IPR001333">
    <property type="entry name" value="Peptidase_M32_Taq"/>
</dbReference>
<evidence type="ECO:0000256" key="4">
    <source>
        <dbReference type="ARBA" id="ARBA00022833"/>
    </source>
</evidence>
<keyword evidence="4 6" id="KW-0862">Zinc</keyword>